<dbReference type="InterPro" id="IPR052162">
    <property type="entry name" value="Sensor_kinase/Photoreceptor"/>
</dbReference>
<dbReference type="SMART" id="SM00091">
    <property type="entry name" value="PAS"/>
    <property type="match status" value="5"/>
</dbReference>
<dbReference type="Gene3D" id="3.30.450.20">
    <property type="entry name" value="PAS domain"/>
    <property type="match status" value="5"/>
</dbReference>
<proteinExistence type="predicted"/>
<dbReference type="NCBIfam" id="TIGR00229">
    <property type="entry name" value="sensory_box"/>
    <property type="match status" value="1"/>
</dbReference>
<evidence type="ECO:0000256" key="1">
    <source>
        <dbReference type="ARBA" id="ARBA00000085"/>
    </source>
</evidence>
<keyword evidence="4" id="KW-0808">Transferase</keyword>
<dbReference type="AlphaFoldDB" id="A0A7Y7U5Z8"/>
<dbReference type="EMBL" id="JABKAU010000019">
    <property type="protein sequence ID" value="NVO31827.1"/>
    <property type="molecule type" value="Genomic_DNA"/>
</dbReference>
<protein>
    <recommendedName>
        <fullName evidence="2">histidine kinase</fullName>
        <ecNumber evidence="2">2.7.13.3</ecNumber>
    </recommendedName>
</protein>
<dbReference type="PANTHER" id="PTHR43304">
    <property type="entry name" value="PHYTOCHROME-LIKE PROTEIN CPH1"/>
    <property type="match status" value="1"/>
</dbReference>
<keyword evidence="3" id="KW-0597">Phosphoprotein</keyword>
<feature type="coiled-coil region" evidence="6">
    <location>
        <begin position="297"/>
        <end position="324"/>
    </location>
</feature>
<keyword evidence="5" id="KW-0418">Kinase</keyword>
<dbReference type="Gene3D" id="1.10.287.130">
    <property type="match status" value="1"/>
</dbReference>
<gene>
    <name evidence="9" type="ORF">HW554_11445</name>
</gene>
<dbReference type="Proteomes" id="UP000565521">
    <property type="component" value="Unassembled WGS sequence"/>
</dbReference>
<dbReference type="Pfam" id="PF08448">
    <property type="entry name" value="PAS_4"/>
    <property type="match status" value="5"/>
</dbReference>
<evidence type="ECO:0000259" key="8">
    <source>
        <dbReference type="PROSITE" id="PS50113"/>
    </source>
</evidence>
<keyword evidence="10" id="KW-1185">Reference proteome</keyword>
<evidence type="ECO:0000256" key="3">
    <source>
        <dbReference type="ARBA" id="ARBA00022553"/>
    </source>
</evidence>
<evidence type="ECO:0000256" key="2">
    <source>
        <dbReference type="ARBA" id="ARBA00012438"/>
    </source>
</evidence>
<dbReference type="InterPro" id="IPR005467">
    <property type="entry name" value="His_kinase_dom"/>
</dbReference>
<dbReference type="InterPro" id="IPR000700">
    <property type="entry name" value="PAS-assoc_C"/>
</dbReference>
<comment type="catalytic activity">
    <reaction evidence="1">
        <text>ATP + protein L-histidine = ADP + protein N-phospho-L-histidine.</text>
        <dbReference type="EC" id="2.7.13.3"/>
    </reaction>
</comment>
<evidence type="ECO:0000313" key="10">
    <source>
        <dbReference type="Proteomes" id="UP000565521"/>
    </source>
</evidence>
<dbReference type="SMART" id="SM00387">
    <property type="entry name" value="HATPase_c"/>
    <property type="match status" value="1"/>
</dbReference>
<name>A0A7Y7U5Z8_9BACT</name>
<dbReference type="EC" id="2.7.13.3" evidence="2"/>
<organism evidence="9 10">
    <name type="scientific">Hymenobacter lapidiphilus</name>
    <dbReference type="NCBI Taxonomy" id="2608003"/>
    <lineage>
        <taxon>Bacteria</taxon>
        <taxon>Pseudomonadati</taxon>
        <taxon>Bacteroidota</taxon>
        <taxon>Cytophagia</taxon>
        <taxon>Cytophagales</taxon>
        <taxon>Hymenobacteraceae</taxon>
        <taxon>Hymenobacter</taxon>
    </lineage>
</organism>
<dbReference type="PROSITE" id="PS50109">
    <property type="entry name" value="HIS_KIN"/>
    <property type="match status" value="1"/>
</dbReference>
<dbReference type="SUPFAM" id="SSF47384">
    <property type="entry name" value="Homodimeric domain of signal transducing histidine kinase"/>
    <property type="match status" value="1"/>
</dbReference>
<dbReference type="InterPro" id="IPR000014">
    <property type="entry name" value="PAS"/>
</dbReference>
<dbReference type="SUPFAM" id="SSF55785">
    <property type="entry name" value="PYP-like sensor domain (PAS domain)"/>
    <property type="match status" value="5"/>
</dbReference>
<reference evidence="9 10" key="1">
    <citation type="submission" date="2020-05" db="EMBL/GenBank/DDBJ databases">
        <title>Hymenobacter terrestris sp. nov. and Hymenobacter lapidiphilus sp. nov., isolated from regoliths in Antarctica.</title>
        <authorList>
            <person name="Sedlacek I."/>
            <person name="Pantucek R."/>
            <person name="Zeman M."/>
            <person name="Holochova P."/>
            <person name="Kralova S."/>
            <person name="Stankova E."/>
            <person name="Sedo O."/>
            <person name="Micenkova L."/>
            <person name="Svec P."/>
            <person name="Gupta V."/>
            <person name="Sood U."/>
            <person name="Korpole U.S."/>
            <person name="Lal R."/>
        </authorList>
    </citation>
    <scope>NUCLEOTIDE SEQUENCE [LARGE SCALE GENOMIC DNA]</scope>
    <source>
        <strain evidence="9 10">P5342</strain>
    </source>
</reference>
<dbReference type="Pfam" id="PF02518">
    <property type="entry name" value="HATPase_c"/>
    <property type="match status" value="1"/>
</dbReference>
<dbReference type="Gene3D" id="3.30.565.10">
    <property type="entry name" value="Histidine kinase-like ATPase, C-terminal domain"/>
    <property type="match status" value="1"/>
</dbReference>
<evidence type="ECO:0000256" key="4">
    <source>
        <dbReference type="ARBA" id="ARBA00022679"/>
    </source>
</evidence>
<evidence type="ECO:0000256" key="6">
    <source>
        <dbReference type="SAM" id="Coils"/>
    </source>
</evidence>
<dbReference type="InterPro" id="IPR013656">
    <property type="entry name" value="PAS_4"/>
</dbReference>
<feature type="coiled-coil region" evidence="6">
    <location>
        <begin position="855"/>
        <end position="889"/>
    </location>
</feature>
<dbReference type="InterPro" id="IPR036890">
    <property type="entry name" value="HATPase_C_sf"/>
</dbReference>
<dbReference type="InterPro" id="IPR003594">
    <property type="entry name" value="HATPase_dom"/>
</dbReference>
<dbReference type="SUPFAM" id="SSF55874">
    <property type="entry name" value="ATPase domain of HSP90 chaperone/DNA topoisomerase II/histidine kinase"/>
    <property type="match status" value="1"/>
</dbReference>
<dbReference type="InterPro" id="IPR035965">
    <property type="entry name" value="PAS-like_dom_sf"/>
</dbReference>
<feature type="domain" description="PAC" evidence="8">
    <location>
        <begin position="811"/>
        <end position="864"/>
    </location>
</feature>
<dbReference type="GO" id="GO:0000155">
    <property type="term" value="F:phosphorelay sensor kinase activity"/>
    <property type="evidence" value="ECO:0007669"/>
    <property type="project" value="InterPro"/>
</dbReference>
<feature type="domain" description="Histidine kinase" evidence="7">
    <location>
        <begin position="903"/>
        <end position="1116"/>
    </location>
</feature>
<sequence>MSSTIPSGLPVATLPVLLELLPHGVVYYTPLFDAAGEVVDFQFAYLNAAAQRLLGLSAQPAGSYLQQWPGGEAGGTFARHRDAWWANAPAQFDQLYPIDGHETTFHVHATRLEQGLLVSLTQASVQPDNAVASSQYPSPPHEPAALTAAEGQLATLRNAFEQAPMAIAIFEGPDYLVSFANAEVCLIWGRPLEQVVGRPHFEALPEVAGQGFEAIFDDVYRTGRPCFLREQLVHIDRLRTGELVPSYFNIVYQPQRDAQQRVTGIITSAMEVTAQVLARQQVQQLNDELELRVTVRSAEVRAALHEAEHQREQLREQQGLLRQILGQVPAAVATLSGPGHRFQFVNEQYQALVGGRAVLGASVAEQLPELAEQGFVALLDRVYTSGQPHRGQDIALMLTDPQTGVAVQHHLDFVYQPLFAGQHQSQGILVFVVDVTDKVLARRQADTLQGAALAAVQRKAQQRQELYQVFAQSPVAIVLLREPDHRIEYFNTAFEELFPPEEWTGEDMHGHRLTEVYPRLKLAGLLSLLDRVFATGEPQAVLDMPLADLQPGSPRYVTFSYQAYREQGRIVGVAAFIYDVTEQVVGRREADTLQAALLAGAQRSAAERQELLSLFERAPVAVALLREPDHRIEYFNTAFEELYPGQNLLGRPLVAAYPALATADVIGRLDRVFETGETYQSLEQPLRTTESGGPPRYITFTYQAYREHEHIAGVAVFIHEVTEQVRARQARQAQQELVETVFEQSPMAIWVAEGPEYVFSIVNPLMEQILGRPRQQLLGRPYLEVMTELVGQGLPELLGTVWESGEMLSVKELPARLAYHRPDELGYFSFVFQPLRDAQGQVAQIACVAIEVTDQVRARQQVQRLNEELAAINQEMQATNQQLHDTNTRLLRTNTDLDTFVYTASHDLKAPISNIEGLLLALRQQLPPEALQAEMVPRLFDMMEDSVVRFQQTIGHLTDISQLQLAEVPETTDLPELIRGVRLDLAPLLETADITLTVEVDGCQDVRVAPKTLRSVVYNLLSNAVKYRAFDRPALVQLRARCTPGHLVLVVQDNGLGLTSAQQGELFGMFRRMHTHVQGSGVGLFMVKRLVENAGGTITVESQAGVGSTFTVSLPA</sequence>
<accession>A0A7Y7U5Z8</accession>
<comment type="caution">
    <text evidence="9">The sequence shown here is derived from an EMBL/GenBank/DDBJ whole genome shotgun (WGS) entry which is preliminary data.</text>
</comment>
<dbReference type="CDD" id="cd00082">
    <property type="entry name" value="HisKA"/>
    <property type="match status" value="1"/>
</dbReference>
<evidence type="ECO:0000259" key="7">
    <source>
        <dbReference type="PROSITE" id="PS50109"/>
    </source>
</evidence>
<dbReference type="InterPro" id="IPR004358">
    <property type="entry name" value="Sig_transdc_His_kin-like_C"/>
</dbReference>
<evidence type="ECO:0000256" key="5">
    <source>
        <dbReference type="ARBA" id="ARBA00022777"/>
    </source>
</evidence>
<dbReference type="InterPro" id="IPR036097">
    <property type="entry name" value="HisK_dim/P_sf"/>
</dbReference>
<dbReference type="PROSITE" id="PS50113">
    <property type="entry name" value="PAC"/>
    <property type="match status" value="1"/>
</dbReference>
<keyword evidence="6" id="KW-0175">Coiled coil</keyword>
<evidence type="ECO:0000313" key="9">
    <source>
        <dbReference type="EMBL" id="NVO31827.1"/>
    </source>
</evidence>
<dbReference type="RefSeq" id="WP_176908724.1">
    <property type="nucleotide sequence ID" value="NZ_JABKAU010000019.1"/>
</dbReference>
<dbReference type="PRINTS" id="PR00344">
    <property type="entry name" value="BCTRLSENSOR"/>
</dbReference>
<dbReference type="PANTHER" id="PTHR43304:SF1">
    <property type="entry name" value="PAC DOMAIN-CONTAINING PROTEIN"/>
    <property type="match status" value="1"/>
</dbReference>
<dbReference type="CDD" id="cd00130">
    <property type="entry name" value="PAS"/>
    <property type="match status" value="2"/>
</dbReference>
<dbReference type="InterPro" id="IPR003661">
    <property type="entry name" value="HisK_dim/P_dom"/>
</dbReference>